<evidence type="ECO:0000256" key="8">
    <source>
        <dbReference type="ARBA" id="ARBA00022840"/>
    </source>
</evidence>
<dbReference type="UniPathway" id="UPA00077">
    <property type="reaction ID" value="UER00155"/>
</dbReference>
<comment type="function">
    <text evidence="10">Catalyzes the transfer of pyrophosphate from adenosine triphosphate (ATP) to 6-hydroxymethyl-7,8-dihydropterin, an enzymatic step in folate biosynthesis pathway.</text>
</comment>
<evidence type="ECO:0000256" key="4">
    <source>
        <dbReference type="ARBA" id="ARBA00016218"/>
    </source>
</evidence>
<dbReference type="GO" id="GO:0016301">
    <property type="term" value="F:kinase activity"/>
    <property type="evidence" value="ECO:0007669"/>
    <property type="project" value="UniProtKB-KW"/>
</dbReference>
<dbReference type="EMBL" id="JH660693">
    <property type="protein sequence ID" value="EIM31340.1"/>
    <property type="molecule type" value="Genomic_DNA"/>
</dbReference>
<dbReference type="Pfam" id="PF01288">
    <property type="entry name" value="HPPK"/>
    <property type="match status" value="1"/>
</dbReference>
<feature type="domain" description="7,8-dihydro-6-hydroxymethylpterin-pyrophosphokinase" evidence="13">
    <location>
        <begin position="88"/>
        <end position="99"/>
    </location>
</feature>
<name>I4Z548_9BURK</name>
<gene>
    <name evidence="14" type="ORF">LepocDRAFT_00000670</name>
</gene>
<evidence type="ECO:0000256" key="12">
    <source>
        <dbReference type="ARBA" id="ARBA00033413"/>
    </source>
</evidence>
<evidence type="ECO:0000256" key="3">
    <source>
        <dbReference type="ARBA" id="ARBA00013253"/>
    </source>
</evidence>
<dbReference type="PANTHER" id="PTHR43071:SF1">
    <property type="entry name" value="2-AMINO-4-HYDROXY-6-HYDROXYMETHYLDIHYDROPTERIDINE PYROPHOSPHOKINASE"/>
    <property type="match status" value="1"/>
</dbReference>
<dbReference type="InterPro" id="IPR000550">
    <property type="entry name" value="Hppk"/>
</dbReference>
<proteinExistence type="inferred from homology"/>
<evidence type="ECO:0000256" key="2">
    <source>
        <dbReference type="ARBA" id="ARBA00005810"/>
    </source>
</evidence>
<keyword evidence="8" id="KW-0067">ATP-binding</keyword>
<dbReference type="GO" id="GO:0046654">
    <property type="term" value="P:tetrahydrofolate biosynthetic process"/>
    <property type="evidence" value="ECO:0007669"/>
    <property type="project" value="UniProtKB-UniPathway"/>
</dbReference>
<dbReference type="PANTHER" id="PTHR43071">
    <property type="entry name" value="2-AMINO-4-HYDROXY-6-HYDROXYMETHYLDIHYDROPTERIDINE PYROPHOSPHOKINASE"/>
    <property type="match status" value="1"/>
</dbReference>
<dbReference type="Proteomes" id="UP000053899">
    <property type="component" value="Unassembled WGS sequence"/>
</dbReference>
<evidence type="ECO:0000259" key="13">
    <source>
        <dbReference type="PROSITE" id="PS00794"/>
    </source>
</evidence>
<dbReference type="GeneID" id="92352389"/>
<dbReference type="EC" id="2.7.6.3" evidence="3"/>
<accession>I4Z548</accession>
<dbReference type="SUPFAM" id="SSF55083">
    <property type="entry name" value="6-hydroxymethyl-7,8-dihydropterin pyrophosphokinase, HPPK"/>
    <property type="match status" value="1"/>
</dbReference>
<comment type="similarity">
    <text evidence="2">Belongs to the HPPK family.</text>
</comment>
<dbReference type="Gene3D" id="3.30.70.560">
    <property type="entry name" value="7,8-Dihydro-6-hydroxymethylpterin-pyrophosphokinase HPPK"/>
    <property type="match status" value="1"/>
</dbReference>
<keyword evidence="5" id="KW-0808">Transferase</keyword>
<evidence type="ECO:0000256" key="10">
    <source>
        <dbReference type="ARBA" id="ARBA00029409"/>
    </source>
</evidence>
<evidence type="ECO:0000256" key="9">
    <source>
        <dbReference type="ARBA" id="ARBA00022909"/>
    </source>
</evidence>
<protein>
    <recommendedName>
        <fullName evidence="4">2-amino-4-hydroxy-6-hydroxymethyldihydropteridine pyrophosphokinase</fullName>
        <ecNumber evidence="3">2.7.6.3</ecNumber>
    </recommendedName>
    <alternativeName>
        <fullName evidence="11">6-hydroxymethyl-7,8-dihydropterin pyrophosphokinase</fullName>
    </alternativeName>
    <alternativeName>
        <fullName evidence="12">7,8-dihydro-6-hydroxymethylpterin-pyrophosphokinase</fullName>
    </alternativeName>
</protein>
<evidence type="ECO:0000313" key="15">
    <source>
        <dbReference type="Proteomes" id="UP000053899"/>
    </source>
</evidence>
<dbReference type="InterPro" id="IPR035907">
    <property type="entry name" value="Hppk_sf"/>
</dbReference>
<keyword evidence="15" id="KW-1185">Reference proteome</keyword>
<evidence type="ECO:0000256" key="11">
    <source>
        <dbReference type="ARBA" id="ARBA00029766"/>
    </source>
</evidence>
<evidence type="ECO:0000313" key="14">
    <source>
        <dbReference type="EMBL" id="EIM31340.1"/>
    </source>
</evidence>
<sequence length="169" mass="18634">MRRIAFIGLGANLGRAQATLEQACAALHQASGCEVTAVSSWWRSVPVDADGPDYVNGVAQLETSLEPERLLDTLQVLERYFGRQRIYRNAPRTLDLDLLLYDAELPPGLCLNTPRLQLPHPRLMERAFVLHPLLELLPTLSWPGVTDVAALCMSLAVQQGIERLGGPQP</sequence>
<evidence type="ECO:0000256" key="1">
    <source>
        <dbReference type="ARBA" id="ARBA00005051"/>
    </source>
</evidence>
<dbReference type="CDD" id="cd00483">
    <property type="entry name" value="HPPK"/>
    <property type="match status" value="1"/>
</dbReference>
<comment type="pathway">
    <text evidence="1">Cofactor biosynthesis; tetrahydrofolate biosynthesis; 2-amino-4-hydroxy-6-hydroxymethyl-7,8-dihydropteridine diphosphate from 7,8-dihydroneopterin triphosphate: step 4/4.</text>
</comment>
<evidence type="ECO:0000256" key="6">
    <source>
        <dbReference type="ARBA" id="ARBA00022741"/>
    </source>
</evidence>
<keyword evidence="9" id="KW-0289">Folate biosynthesis</keyword>
<organism evidence="14 15">
    <name type="scientific">Leptothrix ochracea L12</name>
    <dbReference type="NCBI Taxonomy" id="735332"/>
    <lineage>
        <taxon>Bacteria</taxon>
        <taxon>Pseudomonadati</taxon>
        <taxon>Pseudomonadota</taxon>
        <taxon>Betaproteobacteria</taxon>
        <taxon>Burkholderiales</taxon>
        <taxon>Sphaerotilaceae</taxon>
        <taxon>Leptothrix</taxon>
    </lineage>
</organism>
<evidence type="ECO:0000256" key="5">
    <source>
        <dbReference type="ARBA" id="ARBA00022679"/>
    </source>
</evidence>
<keyword evidence="7 14" id="KW-0418">Kinase</keyword>
<keyword evidence="6" id="KW-0547">Nucleotide-binding</keyword>
<dbReference type="PROSITE" id="PS00794">
    <property type="entry name" value="HPPK"/>
    <property type="match status" value="1"/>
</dbReference>
<dbReference type="GO" id="GO:0003848">
    <property type="term" value="F:2-amino-4-hydroxy-6-hydroxymethyldihydropteridine diphosphokinase activity"/>
    <property type="evidence" value="ECO:0007669"/>
    <property type="project" value="UniProtKB-EC"/>
</dbReference>
<dbReference type="AlphaFoldDB" id="I4Z548"/>
<dbReference type="GO" id="GO:0005524">
    <property type="term" value="F:ATP binding"/>
    <property type="evidence" value="ECO:0007669"/>
    <property type="project" value="UniProtKB-KW"/>
</dbReference>
<evidence type="ECO:0000256" key="7">
    <source>
        <dbReference type="ARBA" id="ARBA00022777"/>
    </source>
</evidence>
<dbReference type="NCBIfam" id="TIGR01498">
    <property type="entry name" value="folK"/>
    <property type="match status" value="1"/>
</dbReference>
<dbReference type="RefSeq" id="WP_009453619.1">
    <property type="nucleotide sequence ID" value="NZ_JH660693.1"/>
</dbReference>
<dbReference type="HOGENOM" id="CLU_097916_2_0_4"/>
<dbReference type="GO" id="GO:0046656">
    <property type="term" value="P:folic acid biosynthetic process"/>
    <property type="evidence" value="ECO:0007669"/>
    <property type="project" value="UniProtKB-KW"/>
</dbReference>
<dbReference type="OrthoDB" id="9808041at2"/>
<reference evidence="14 15" key="1">
    <citation type="submission" date="2012-04" db="EMBL/GenBank/DDBJ databases">
        <title>Improved High-Quality Draft sequence of Leptothrix ochracea L12.</title>
        <authorList>
            <consortium name="US DOE Joint Genome Institute"/>
            <person name="Lucas S."/>
            <person name="Han J."/>
            <person name="Lapidus A."/>
            <person name="Cheng J.-F."/>
            <person name="Goodwin L."/>
            <person name="Pitluck S."/>
            <person name="Peters L."/>
            <person name="Zeytun A."/>
            <person name="Detter J.C."/>
            <person name="Han C."/>
            <person name="Tapia R."/>
            <person name="Land M."/>
            <person name="Hauser L."/>
            <person name="Kyrpides N."/>
            <person name="Ivanova N."/>
            <person name="Pagani I."/>
            <person name="Stepanauskas R."/>
            <person name="Masland D."/>
            <person name="Poulton N."/>
            <person name="Emerson D."/>
            <person name="Fleming E."/>
            <person name="Woyke T."/>
        </authorList>
    </citation>
    <scope>NUCLEOTIDE SEQUENCE [LARGE SCALE GENOMIC DNA]</scope>
    <source>
        <strain evidence="14 15">L12</strain>
    </source>
</reference>